<dbReference type="Proteomes" id="UP001285441">
    <property type="component" value="Unassembled WGS sequence"/>
</dbReference>
<protein>
    <submittedName>
        <fullName evidence="2">Uncharacterized protein</fullName>
    </submittedName>
</protein>
<reference evidence="2" key="1">
    <citation type="journal article" date="2023" name="Mol. Phylogenet. Evol.">
        <title>Genome-scale phylogeny and comparative genomics of the fungal order Sordariales.</title>
        <authorList>
            <person name="Hensen N."/>
            <person name="Bonometti L."/>
            <person name="Westerberg I."/>
            <person name="Brannstrom I.O."/>
            <person name="Guillou S."/>
            <person name="Cros-Aarteil S."/>
            <person name="Calhoun S."/>
            <person name="Haridas S."/>
            <person name="Kuo A."/>
            <person name="Mondo S."/>
            <person name="Pangilinan J."/>
            <person name="Riley R."/>
            <person name="LaButti K."/>
            <person name="Andreopoulos B."/>
            <person name="Lipzen A."/>
            <person name="Chen C."/>
            <person name="Yan M."/>
            <person name="Daum C."/>
            <person name="Ng V."/>
            <person name="Clum A."/>
            <person name="Steindorff A."/>
            <person name="Ohm R.A."/>
            <person name="Martin F."/>
            <person name="Silar P."/>
            <person name="Natvig D.O."/>
            <person name="Lalanne C."/>
            <person name="Gautier V."/>
            <person name="Ament-Velasquez S.L."/>
            <person name="Kruys A."/>
            <person name="Hutchinson M.I."/>
            <person name="Powell A.J."/>
            <person name="Barry K."/>
            <person name="Miller A.N."/>
            <person name="Grigoriev I.V."/>
            <person name="Debuchy R."/>
            <person name="Gladieux P."/>
            <person name="Hiltunen Thoren M."/>
            <person name="Johannesson H."/>
        </authorList>
    </citation>
    <scope>NUCLEOTIDE SEQUENCE</scope>
    <source>
        <strain evidence="2">CBS 232.78</strain>
    </source>
</reference>
<keyword evidence="1" id="KW-0732">Signal</keyword>
<comment type="caution">
    <text evidence="2">The sequence shown here is derived from an EMBL/GenBank/DDBJ whole genome shotgun (WGS) entry which is preliminary data.</text>
</comment>
<organism evidence="2 3">
    <name type="scientific">Podospora didyma</name>
    <dbReference type="NCBI Taxonomy" id="330526"/>
    <lineage>
        <taxon>Eukaryota</taxon>
        <taxon>Fungi</taxon>
        <taxon>Dikarya</taxon>
        <taxon>Ascomycota</taxon>
        <taxon>Pezizomycotina</taxon>
        <taxon>Sordariomycetes</taxon>
        <taxon>Sordariomycetidae</taxon>
        <taxon>Sordariales</taxon>
        <taxon>Podosporaceae</taxon>
        <taxon>Podospora</taxon>
    </lineage>
</organism>
<evidence type="ECO:0000256" key="1">
    <source>
        <dbReference type="SAM" id="SignalP"/>
    </source>
</evidence>
<feature type="signal peptide" evidence="1">
    <location>
        <begin position="1"/>
        <end position="18"/>
    </location>
</feature>
<sequence>MKFSSAILLAVQLLSVSAIPTAEESVPEGVSLVQALSPKEASPLEVAAACRYGNCDGCLSNYGSCKVCDRGDSPSACITCIVFCASYCGC</sequence>
<evidence type="ECO:0000313" key="3">
    <source>
        <dbReference type="Proteomes" id="UP001285441"/>
    </source>
</evidence>
<proteinExistence type="predicted"/>
<name>A0AAE0NXT2_9PEZI</name>
<reference evidence="2" key="2">
    <citation type="submission" date="2023-06" db="EMBL/GenBank/DDBJ databases">
        <authorList>
            <consortium name="Lawrence Berkeley National Laboratory"/>
            <person name="Haridas S."/>
            <person name="Hensen N."/>
            <person name="Bonometti L."/>
            <person name="Westerberg I."/>
            <person name="Brannstrom I.O."/>
            <person name="Guillou S."/>
            <person name="Cros-Aarteil S."/>
            <person name="Calhoun S."/>
            <person name="Kuo A."/>
            <person name="Mondo S."/>
            <person name="Pangilinan J."/>
            <person name="Riley R."/>
            <person name="LaButti K."/>
            <person name="Andreopoulos B."/>
            <person name="Lipzen A."/>
            <person name="Chen C."/>
            <person name="Yanf M."/>
            <person name="Daum C."/>
            <person name="Ng V."/>
            <person name="Clum A."/>
            <person name="Steindorff A."/>
            <person name="Ohm R."/>
            <person name="Martin F."/>
            <person name="Silar P."/>
            <person name="Natvig D."/>
            <person name="Lalanne C."/>
            <person name="Gautier V."/>
            <person name="Ament-velasquez S.L."/>
            <person name="Kruys A."/>
            <person name="Hutchinson M.I."/>
            <person name="Powell A.J."/>
            <person name="Barry K."/>
            <person name="Miller A.N."/>
            <person name="Grigoriev I.V."/>
            <person name="Debuchy R."/>
            <person name="Gladieux P."/>
            <person name="Thoren M.H."/>
            <person name="Johannesson H."/>
        </authorList>
    </citation>
    <scope>NUCLEOTIDE SEQUENCE</scope>
    <source>
        <strain evidence="2">CBS 232.78</strain>
    </source>
</reference>
<keyword evidence="3" id="KW-1185">Reference proteome</keyword>
<dbReference type="AlphaFoldDB" id="A0AAE0NXT2"/>
<dbReference type="EMBL" id="JAULSW010000002">
    <property type="protein sequence ID" value="KAK3389778.1"/>
    <property type="molecule type" value="Genomic_DNA"/>
</dbReference>
<evidence type="ECO:0000313" key="2">
    <source>
        <dbReference type="EMBL" id="KAK3389778.1"/>
    </source>
</evidence>
<gene>
    <name evidence="2" type="ORF">B0H63DRAFT_519012</name>
</gene>
<accession>A0AAE0NXT2</accession>
<feature type="chain" id="PRO_5042238581" evidence="1">
    <location>
        <begin position="19"/>
        <end position="90"/>
    </location>
</feature>